<dbReference type="CDD" id="cd01852">
    <property type="entry name" value="AIG1"/>
    <property type="match status" value="1"/>
</dbReference>
<dbReference type="InterPro" id="IPR045058">
    <property type="entry name" value="GIMA/IAN/Toc"/>
</dbReference>
<dbReference type="SUPFAM" id="SSF52540">
    <property type="entry name" value="P-loop containing nucleoside triphosphate hydrolases"/>
    <property type="match status" value="1"/>
</dbReference>
<evidence type="ECO:0000313" key="7">
    <source>
        <dbReference type="RefSeq" id="XP_015263328.1"/>
    </source>
</evidence>
<dbReference type="Gene3D" id="3.40.50.300">
    <property type="entry name" value="P-loop containing nucleotide triphosphate hydrolases"/>
    <property type="match status" value="1"/>
</dbReference>
<evidence type="ECO:0000313" key="6">
    <source>
        <dbReference type="Proteomes" id="UP000694871"/>
    </source>
</evidence>
<dbReference type="GeneID" id="107107532"/>
<gene>
    <name evidence="7" type="primary">LOC107107532</name>
</gene>
<evidence type="ECO:0000259" key="5">
    <source>
        <dbReference type="PROSITE" id="PS51720"/>
    </source>
</evidence>
<keyword evidence="2" id="KW-0547">Nucleotide-binding</keyword>
<evidence type="ECO:0000256" key="2">
    <source>
        <dbReference type="ARBA" id="ARBA00022741"/>
    </source>
</evidence>
<name>A0ABM1JPE1_GEKJA</name>
<evidence type="ECO:0000256" key="4">
    <source>
        <dbReference type="SAM" id="SignalP"/>
    </source>
</evidence>
<evidence type="ECO:0000256" key="1">
    <source>
        <dbReference type="ARBA" id="ARBA00008535"/>
    </source>
</evidence>
<proteinExistence type="inferred from homology"/>
<accession>A0ABM1JPE1</accession>
<dbReference type="InterPro" id="IPR027417">
    <property type="entry name" value="P-loop_NTPase"/>
</dbReference>
<feature type="signal peptide" evidence="4">
    <location>
        <begin position="1"/>
        <end position="21"/>
    </location>
</feature>
<dbReference type="InterPro" id="IPR006703">
    <property type="entry name" value="G_AIG1"/>
</dbReference>
<comment type="similarity">
    <text evidence="1">Belongs to the TRAFAC class TrmE-Era-EngA-EngB-Septin-like GTPase superfamily. AIG1/Toc34/Toc159-like paraseptin GTPase family. IAN subfamily.</text>
</comment>
<dbReference type="PANTHER" id="PTHR10903">
    <property type="entry name" value="GTPASE, IMAP FAMILY MEMBER-RELATED"/>
    <property type="match status" value="1"/>
</dbReference>
<dbReference type="Proteomes" id="UP000694871">
    <property type="component" value="Unplaced"/>
</dbReference>
<feature type="domain" description="AIG1-type G" evidence="5">
    <location>
        <begin position="40"/>
        <end position="243"/>
    </location>
</feature>
<keyword evidence="4" id="KW-0732">Signal</keyword>
<evidence type="ECO:0000256" key="3">
    <source>
        <dbReference type="ARBA" id="ARBA00023134"/>
    </source>
</evidence>
<protein>
    <submittedName>
        <fullName evidence="7">GTPase IMAP family member 4-like isoform X1</fullName>
    </submittedName>
</protein>
<dbReference type="PANTHER" id="PTHR10903:SF170">
    <property type="entry name" value="GTPASE IMAP FAMILY MEMBER 7"/>
    <property type="match status" value="1"/>
</dbReference>
<reference evidence="7" key="1">
    <citation type="submission" date="2025-08" db="UniProtKB">
        <authorList>
            <consortium name="RefSeq"/>
        </authorList>
    </citation>
    <scope>IDENTIFICATION</scope>
</reference>
<feature type="chain" id="PRO_5046413776" evidence="4">
    <location>
        <begin position="22"/>
        <end position="252"/>
    </location>
</feature>
<sequence>MAASPPSPQLALLCFSTGVWTSLCPELLSREANMAGVSTAPELTVVLVGKTGSGKSATGNTILGKEKFTSDSSFSAITTRCAKEEGDFKGRKISVVDTPGYFDPQGDNRATSKIIRDSVPVLSPGVHAIILVLKLDRFTPEEKKVIDEVVKILKVRARDYTILLFTRKEELKGKTLHDKIHEAPEDLKEVLRFCGNRYLAFNNHATGAEREAQVAELIELIDRMREGNGDEPLYTPAMFQRDSSWFDCCNIL</sequence>
<dbReference type="Pfam" id="PF04548">
    <property type="entry name" value="AIG1"/>
    <property type="match status" value="1"/>
</dbReference>
<dbReference type="PROSITE" id="PS51720">
    <property type="entry name" value="G_AIG1"/>
    <property type="match status" value="1"/>
</dbReference>
<dbReference type="RefSeq" id="XP_015263328.1">
    <property type="nucleotide sequence ID" value="XM_015407842.1"/>
</dbReference>
<keyword evidence="6" id="KW-1185">Reference proteome</keyword>
<organism evidence="6 7">
    <name type="scientific">Gekko japonicus</name>
    <name type="common">Schlegel's Japanese gecko</name>
    <dbReference type="NCBI Taxonomy" id="146911"/>
    <lineage>
        <taxon>Eukaryota</taxon>
        <taxon>Metazoa</taxon>
        <taxon>Chordata</taxon>
        <taxon>Craniata</taxon>
        <taxon>Vertebrata</taxon>
        <taxon>Euteleostomi</taxon>
        <taxon>Lepidosauria</taxon>
        <taxon>Squamata</taxon>
        <taxon>Bifurcata</taxon>
        <taxon>Gekkota</taxon>
        <taxon>Gekkonidae</taxon>
        <taxon>Gekkoninae</taxon>
        <taxon>Gekko</taxon>
    </lineage>
</organism>
<keyword evidence="3" id="KW-0342">GTP-binding</keyword>